<dbReference type="InterPro" id="IPR002491">
    <property type="entry name" value="ABC_transptr_periplasmic_BD"/>
</dbReference>
<evidence type="ECO:0000313" key="4">
    <source>
        <dbReference type="Proteomes" id="UP000588017"/>
    </source>
</evidence>
<feature type="signal peptide" evidence="1">
    <location>
        <begin position="1"/>
        <end position="22"/>
    </location>
</feature>
<dbReference type="PANTHER" id="PTHR30535:SF34">
    <property type="entry name" value="MOLYBDATE-BINDING PROTEIN MOLA"/>
    <property type="match status" value="1"/>
</dbReference>
<sequence>MRIILALAVLLASGLGIAPAFSAAAGRPARPERVVSLNLCADQYLLALADRAQIASLSPLSRDPEYSFLAGRAGDLPVNGGTGEEILVDEADLVLSGRYGTRVKREMLQRHGVPMMVLDPWRDVAEGREQLLAVAARLGHPERGDALVREIDAALARTKGIARRPATVLILHRRGYVPGERSLVAELLRHMGLTPMQARLGLPLGGLVRLEQLVMDPPDFVVMDEDDARAIDNGTAFLVHPALAQLLPPERRLFLSDRLTICGGPSTPAAIDALAAEVRAKVNGER</sequence>
<accession>A0A841K5S3</accession>
<dbReference type="SUPFAM" id="SSF53807">
    <property type="entry name" value="Helical backbone' metal receptor"/>
    <property type="match status" value="1"/>
</dbReference>
<feature type="chain" id="PRO_5032502908" evidence="1">
    <location>
        <begin position="23"/>
        <end position="286"/>
    </location>
</feature>
<dbReference type="EMBL" id="JACHEH010000002">
    <property type="protein sequence ID" value="MBB6167380.1"/>
    <property type="molecule type" value="Genomic_DNA"/>
</dbReference>
<feature type="domain" description="Fe/B12 periplasmic-binding" evidence="2">
    <location>
        <begin position="34"/>
        <end position="241"/>
    </location>
</feature>
<comment type="caution">
    <text evidence="3">The sequence shown here is derived from an EMBL/GenBank/DDBJ whole genome shotgun (WGS) entry which is preliminary data.</text>
</comment>
<evidence type="ECO:0000256" key="1">
    <source>
        <dbReference type="SAM" id="SignalP"/>
    </source>
</evidence>
<proteinExistence type="predicted"/>
<dbReference type="Pfam" id="PF01497">
    <property type="entry name" value="Peripla_BP_2"/>
    <property type="match status" value="1"/>
</dbReference>
<dbReference type="Gene3D" id="3.40.50.1980">
    <property type="entry name" value="Nitrogenase molybdenum iron protein domain"/>
    <property type="match status" value="2"/>
</dbReference>
<organism evidence="3 4">
    <name type="scientific">Chelatococcus composti</name>
    <dbReference type="NCBI Taxonomy" id="1743235"/>
    <lineage>
        <taxon>Bacteria</taxon>
        <taxon>Pseudomonadati</taxon>
        <taxon>Pseudomonadota</taxon>
        <taxon>Alphaproteobacteria</taxon>
        <taxon>Hyphomicrobiales</taxon>
        <taxon>Chelatococcaceae</taxon>
        <taxon>Chelatococcus</taxon>
    </lineage>
</organism>
<keyword evidence="4" id="KW-1185">Reference proteome</keyword>
<dbReference type="AlphaFoldDB" id="A0A841K5S3"/>
<name>A0A841K5S3_9HYPH</name>
<dbReference type="Proteomes" id="UP000588017">
    <property type="component" value="Unassembled WGS sequence"/>
</dbReference>
<keyword evidence="1" id="KW-0732">Signal</keyword>
<evidence type="ECO:0000313" key="3">
    <source>
        <dbReference type="EMBL" id="MBB6167380.1"/>
    </source>
</evidence>
<dbReference type="GO" id="GO:0071281">
    <property type="term" value="P:cellular response to iron ion"/>
    <property type="evidence" value="ECO:0007669"/>
    <property type="project" value="TreeGrafter"/>
</dbReference>
<dbReference type="PANTHER" id="PTHR30535">
    <property type="entry name" value="VITAMIN B12-BINDING PROTEIN"/>
    <property type="match status" value="1"/>
</dbReference>
<evidence type="ECO:0000259" key="2">
    <source>
        <dbReference type="Pfam" id="PF01497"/>
    </source>
</evidence>
<dbReference type="InterPro" id="IPR050902">
    <property type="entry name" value="ABC_Transporter_SBP"/>
</dbReference>
<reference evidence="3 4" key="1">
    <citation type="submission" date="2020-08" db="EMBL/GenBank/DDBJ databases">
        <title>Genomic Encyclopedia of Type Strains, Phase IV (KMG-IV): sequencing the most valuable type-strain genomes for metagenomic binning, comparative biology and taxonomic classification.</title>
        <authorList>
            <person name="Goeker M."/>
        </authorList>
    </citation>
    <scope>NUCLEOTIDE SEQUENCE [LARGE SCALE GENOMIC DNA]</scope>
    <source>
        <strain evidence="3 4">DSM 101465</strain>
    </source>
</reference>
<gene>
    <name evidence="3" type="ORF">HNQ73_000998</name>
</gene>
<protein>
    <submittedName>
        <fullName evidence="3">Iron complex transport system substrate-binding protein</fullName>
    </submittedName>
</protein>
<dbReference type="RefSeq" id="WP_244649885.1">
    <property type="nucleotide sequence ID" value="NZ_BMHX01000002.1"/>
</dbReference>